<accession>A0A975G5N4</accession>
<dbReference type="KEGG" id="lamb:KBB96_10240"/>
<protein>
    <submittedName>
        <fullName evidence="1">Uncharacterized protein</fullName>
    </submittedName>
</protein>
<name>A0A975G5N4_9BACT</name>
<dbReference type="RefSeq" id="WP_211629232.1">
    <property type="nucleotide sequence ID" value="NZ_CP073100.1"/>
</dbReference>
<evidence type="ECO:0000313" key="2">
    <source>
        <dbReference type="Proteomes" id="UP000676169"/>
    </source>
</evidence>
<dbReference type="Proteomes" id="UP000676169">
    <property type="component" value="Chromosome"/>
</dbReference>
<dbReference type="EMBL" id="CP073100">
    <property type="protein sequence ID" value="QUE49252.1"/>
    <property type="molecule type" value="Genomic_DNA"/>
</dbReference>
<evidence type="ECO:0000313" key="1">
    <source>
        <dbReference type="EMBL" id="QUE49252.1"/>
    </source>
</evidence>
<proteinExistence type="predicted"/>
<organism evidence="1 2">
    <name type="scientific">Luteolibacter ambystomatis</name>
    <dbReference type="NCBI Taxonomy" id="2824561"/>
    <lineage>
        <taxon>Bacteria</taxon>
        <taxon>Pseudomonadati</taxon>
        <taxon>Verrucomicrobiota</taxon>
        <taxon>Verrucomicrobiia</taxon>
        <taxon>Verrucomicrobiales</taxon>
        <taxon>Verrucomicrobiaceae</taxon>
        <taxon>Luteolibacter</taxon>
    </lineage>
</organism>
<keyword evidence="2" id="KW-1185">Reference proteome</keyword>
<reference evidence="1" key="1">
    <citation type="submission" date="2021-04" db="EMBL/GenBank/DDBJ databases">
        <title>Luteolibacter sp. 32A isolated from the skin of an Anderson's salamander (Ambystoma andersonii).</title>
        <authorList>
            <person name="Spergser J."/>
            <person name="Busse H.-J."/>
        </authorList>
    </citation>
    <scope>NUCLEOTIDE SEQUENCE</scope>
    <source>
        <strain evidence="1">32A</strain>
    </source>
</reference>
<dbReference type="AlphaFoldDB" id="A0A975G5N4"/>
<gene>
    <name evidence="1" type="ORF">KBB96_10240</name>
</gene>
<sequence>MSDELPTDRGFSEPPSAQFSRRLDELKAALADYEPQVTAEDLSTALLDYIRETPPDAQGGQAMAEAIKRRLGLA</sequence>